<comment type="caution">
    <text evidence="25">Lacks conserved residue(s) required for the propagation of feature annotation.</text>
</comment>
<dbReference type="InterPro" id="IPR001627">
    <property type="entry name" value="Semap_dom"/>
</dbReference>
<evidence type="ECO:0000256" key="11">
    <source>
        <dbReference type="ARBA" id="ARBA00022729"/>
    </source>
</evidence>
<evidence type="ECO:0000256" key="16">
    <source>
        <dbReference type="ARBA" id="ARBA00023043"/>
    </source>
</evidence>
<keyword evidence="9 28" id="KW-0812">Transmembrane</keyword>
<feature type="region of interest" description="Disordered" evidence="27">
    <location>
        <begin position="933"/>
        <end position="958"/>
    </location>
</feature>
<dbReference type="Pfam" id="PF21712">
    <property type="entry name" value="RASSF8-10_RA"/>
    <property type="match status" value="1"/>
</dbReference>
<evidence type="ECO:0000256" key="21">
    <source>
        <dbReference type="ARBA" id="ARBA00023319"/>
    </source>
</evidence>
<evidence type="ECO:0000256" key="14">
    <source>
        <dbReference type="ARBA" id="ARBA00022902"/>
    </source>
</evidence>
<gene>
    <name evidence="33" type="ORF">F2P81_020246</name>
</gene>
<dbReference type="SMART" id="SM00326">
    <property type="entry name" value="SH3"/>
    <property type="match status" value="1"/>
</dbReference>
<evidence type="ECO:0000256" key="18">
    <source>
        <dbReference type="ARBA" id="ARBA00023157"/>
    </source>
</evidence>
<dbReference type="SUPFAM" id="SSF103575">
    <property type="entry name" value="Plexin repeat"/>
    <property type="match status" value="1"/>
</dbReference>
<keyword evidence="7" id="KW-0963">Cytoplasm</keyword>
<feature type="region of interest" description="Disordered" evidence="27">
    <location>
        <begin position="860"/>
        <end position="919"/>
    </location>
</feature>
<dbReference type="PROSITE" id="PS50200">
    <property type="entry name" value="RA"/>
    <property type="match status" value="1"/>
</dbReference>
<dbReference type="FunFam" id="3.10.20.90:FF:000030">
    <property type="entry name" value="Apoptosis-stimulating of p53 protein 2 isoform 1"/>
    <property type="match status" value="1"/>
</dbReference>
<keyword evidence="11" id="KW-0732">Signal</keyword>
<feature type="compositionally biased region" description="Low complexity" evidence="27">
    <location>
        <begin position="614"/>
        <end position="625"/>
    </location>
</feature>
<dbReference type="InterPro" id="IPR029071">
    <property type="entry name" value="Ubiquitin-like_domsf"/>
</dbReference>
<dbReference type="CDD" id="cd17225">
    <property type="entry name" value="RA_ASPP2"/>
    <property type="match status" value="1"/>
</dbReference>
<keyword evidence="14" id="KW-0524">Neurogenesis</keyword>
<dbReference type="GO" id="GO:0007411">
    <property type="term" value="P:axon guidance"/>
    <property type="evidence" value="ECO:0007669"/>
    <property type="project" value="UniProtKB-ARBA"/>
</dbReference>
<feature type="compositionally biased region" description="Low complexity" evidence="27">
    <location>
        <begin position="860"/>
        <end position="880"/>
    </location>
</feature>
<feature type="region of interest" description="Disordered" evidence="27">
    <location>
        <begin position="476"/>
        <end position="720"/>
    </location>
</feature>
<accession>A0A6A4S5F5</accession>
<dbReference type="FunFam" id="2.130.10.10:FF:000033">
    <property type="entry name" value="Semaphorin 4B"/>
    <property type="match status" value="1"/>
</dbReference>
<feature type="region of interest" description="Disordered" evidence="27">
    <location>
        <begin position="215"/>
        <end position="247"/>
    </location>
</feature>
<feature type="region of interest" description="Disordered" evidence="27">
    <location>
        <begin position="2053"/>
        <end position="2091"/>
    </location>
</feature>
<dbReference type="Proteomes" id="UP000438429">
    <property type="component" value="Unassembled WGS sequence"/>
</dbReference>
<feature type="domain" description="SH3" evidence="29">
    <location>
        <begin position="1172"/>
        <end position="1234"/>
    </location>
</feature>
<dbReference type="Pfam" id="PF12796">
    <property type="entry name" value="Ank_2"/>
    <property type="match status" value="1"/>
</dbReference>
<dbReference type="InterPro" id="IPR036770">
    <property type="entry name" value="Ankyrin_rpt-contain_sf"/>
</dbReference>
<dbReference type="SMART" id="SM00248">
    <property type="entry name" value="ANK"/>
    <property type="match status" value="2"/>
</dbReference>
<evidence type="ECO:0000259" key="31">
    <source>
        <dbReference type="PROSITE" id="PS50835"/>
    </source>
</evidence>
<dbReference type="FunFam" id="1.25.40.20:FF:000008">
    <property type="entry name" value="Apoptosis-stimulating of p53 protein 2 isoform 1"/>
    <property type="match status" value="1"/>
</dbReference>
<keyword evidence="20" id="KW-0539">Nucleus</keyword>
<dbReference type="Gene3D" id="2.60.40.10">
    <property type="entry name" value="Immunoglobulins"/>
    <property type="match status" value="1"/>
</dbReference>
<feature type="compositionally biased region" description="Pro residues" evidence="27">
    <location>
        <begin position="604"/>
        <end position="613"/>
    </location>
</feature>
<keyword evidence="21" id="KW-0393">Immunoglobulin domain</keyword>
<dbReference type="SUPFAM" id="SSF50044">
    <property type="entry name" value="SH3-domain"/>
    <property type="match status" value="1"/>
</dbReference>
<evidence type="ECO:0000256" key="23">
    <source>
        <dbReference type="PROSITE-ProRule" id="PRU00023"/>
    </source>
</evidence>
<dbReference type="InterPro" id="IPR013783">
    <property type="entry name" value="Ig-like_fold"/>
</dbReference>
<evidence type="ECO:0000256" key="19">
    <source>
        <dbReference type="ARBA" id="ARBA00023180"/>
    </source>
</evidence>
<keyword evidence="10" id="KW-0053">Apoptosis</keyword>
<dbReference type="SUPFAM" id="SSF101912">
    <property type="entry name" value="Sema domain"/>
    <property type="match status" value="1"/>
</dbReference>
<dbReference type="InterPro" id="IPR002165">
    <property type="entry name" value="Plexin_repeat"/>
</dbReference>
<evidence type="ECO:0000256" key="10">
    <source>
        <dbReference type="ARBA" id="ARBA00022703"/>
    </source>
</evidence>
<feature type="compositionally biased region" description="Basic and acidic residues" evidence="27">
    <location>
        <begin position="804"/>
        <end position="814"/>
    </location>
</feature>
<evidence type="ECO:0000259" key="32">
    <source>
        <dbReference type="PROSITE" id="PS51004"/>
    </source>
</evidence>
<dbReference type="Pfam" id="PF01403">
    <property type="entry name" value="Sema"/>
    <property type="match status" value="1"/>
</dbReference>
<dbReference type="PROSITE" id="PS51004">
    <property type="entry name" value="SEMA"/>
    <property type="match status" value="1"/>
</dbReference>
<evidence type="ECO:0000256" key="17">
    <source>
        <dbReference type="ARBA" id="ARBA00023136"/>
    </source>
</evidence>
<dbReference type="SMART" id="SM00409">
    <property type="entry name" value="IG"/>
    <property type="match status" value="1"/>
</dbReference>
<evidence type="ECO:0000256" key="26">
    <source>
        <dbReference type="SAM" id="Coils"/>
    </source>
</evidence>
<dbReference type="GO" id="GO:0006915">
    <property type="term" value="P:apoptotic process"/>
    <property type="evidence" value="ECO:0007669"/>
    <property type="project" value="UniProtKB-KW"/>
</dbReference>
<dbReference type="CDD" id="cd11262">
    <property type="entry name" value="Sema_4G"/>
    <property type="match status" value="1"/>
</dbReference>
<dbReference type="InterPro" id="IPR048945">
    <property type="entry name" value="RASSF8/10_RA"/>
</dbReference>
<keyword evidence="6" id="KW-0217">Developmental protein</keyword>
<evidence type="ECO:0000256" key="12">
    <source>
        <dbReference type="ARBA" id="ARBA00022737"/>
    </source>
</evidence>
<dbReference type="PROSITE" id="PS50002">
    <property type="entry name" value="SH3"/>
    <property type="match status" value="1"/>
</dbReference>
<dbReference type="InterPro" id="IPR047166">
    <property type="entry name" value="ASPP2_RA"/>
</dbReference>
<keyword evidence="12" id="KW-0677">Repeat</keyword>
<dbReference type="GO" id="GO:0005737">
    <property type="term" value="C:cytoplasm"/>
    <property type="evidence" value="ECO:0007669"/>
    <property type="project" value="UniProtKB-SubCell"/>
</dbReference>
<dbReference type="Gene3D" id="3.10.20.90">
    <property type="entry name" value="Phosphatidylinositol 3-kinase Catalytic Subunit, Chain A, domain 1"/>
    <property type="match status" value="1"/>
</dbReference>
<dbReference type="PANTHER" id="PTHR24131">
    <property type="entry name" value="APOPTOSIS-STIMULATING OF P53 PROTEIN"/>
    <property type="match status" value="1"/>
</dbReference>
<evidence type="ECO:0000256" key="9">
    <source>
        <dbReference type="ARBA" id="ARBA00022692"/>
    </source>
</evidence>
<feature type="compositionally biased region" description="Polar residues" evidence="27">
    <location>
        <begin position="683"/>
        <end position="707"/>
    </location>
</feature>
<feature type="compositionally biased region" description="Polar residues" evidence="27">
    <location>
        <begin position="766"/>
        <end position="777"/>
    </location>
</feature>
<evidence type="ECO:0008006" key="35">
    <source>
        <dbReference type="Google" id="ProtNLM"/>
    </source>
</evidence>
<evidence type="ECO:0000256" key="2">
    <source>
        <dbReference type="ARBA" id="ARBA00004479"/>
    </source>
</evidence>
<organism evidence="33 34">
    <name type="scientific">Scophthalmus maximus</name>
    <name type="common">Turbot</name>
    <name type="synonym">Psetta maxima</name>
    <dbReference type="NCBI Taxonomy" id="52904"/>
    <lineage>
        <taxon>Eukaryota</taxon>
        <taxon>Metazoa</taxon>
        <taxon>Chordata</taxon>
        <taxon>Craniata</taxon>
        <taxon>Vertebrata</taxon>
        <taxon>Euteleostomi</taxon>
        <taxon>Actinopterygii</taxon>
        <taxon>Neopterygii</taxon>
        <taxon>Teleostei</taxon>
        <taxon>Neoteleostei</taxon>
        <taxon>Acanthomorphata</taxon>
        <taxon>Carangaria</taxon>
        <taxon>Pleuronectiformes</taxon>
        <taxon>Pleuronectoidei</taxon>
        <taxon>Scophthalmidae</taxon>
        <taxon>Scophthalmus</taxon>
    </lineage>
</organism>
<keyword evidence="18" id="KW-1015">Disulfide bond</keyword>
<evidence type="ECO:0000256" key="4">
    <source>
        <dbReference type="ARBA" id="ARBA00009492"/>
    </source>
</evidence>
<evidence type="ECO:0000259" key="30">
    <source>
        <dbReference type="PROSITE" id="PS50200"/>
    </source>
</evidence>
<dbReference type="InterPro" id="IPR036352">
    <property type="entry name" value="Semap_dom_sf"/>
</dbReference>
<protein>
    <recommendedName>
        <fullName evidence="35">Apoptosis-stimulating of p53 protein 2-like</fullName>
    </recommendedName>
</protein>
<keyword evidence="16 23" id="KW-0040">ANK repeat</keyword>
<reference evidence="33 34" key="1">
    <citation type="submission" date="2019-06" db="EMBL/GenBank/DDBJ databases">
        <title>Draft genomes of female and male turbot (Scophthalmus maximus).</title>
        <authorList>
            <person name="Xu H."/>
            <person name="Xu X.-W."/>
            <person name="Shao C."/>
            <person name="Chen S."/>
        </authorList>
    </citation>
    <scope>NUCLEOTIDE SEQUENCE [LARGE SCALE GENOMIC DNA]</scope>
    <source>
        <strain evidence="33">Ysfricsl-2016a</strain>
        <tissue evidence="33">Blood</tissue>
    </source>
</reference>
<comment type="subcellular location">
    <subcellularLocation>
        <location evidence="3">Cytoplasm</location>
    </subcellularLocation>
    <subcellularLocation>
        <location evidence="2">Membrane</location>
        <topology evidence="2">Single-pass type I membrane protein</topology>
    </subcellularLocation>
    <subcellularLocation>
        <location evidence="1">Nucleus</location>
    </subcellularLocation>
</comment>
<dbReference type="Pfam" id="PF01437">
    <property type="entry name" value="PSI"/>
    <property type="match status" value="1"/>
</dbReference>
<dbReference type="GO" id="GO:0002039">
    <property type="term" value="F:p53 binding"/>
    <property type="evidence" value="ECO:0007669"/>
    <property type="project" value="InterPro"/>
</dbReference>
<dbReference type="Gene3D" id="2.130.10.10">
    <property type="entry name" value="YVTN repeat-like/Quinoprotein amine dehydrogenase"/>
    <property type="match status" value="1"/>
</dbReference>
<dbReference type="InterPro" id="IPR016201">
    <property type="entry name" value="PSI"/>
</dbReference>
<dbReference type="Gene3D" id="3.30.1680.10">
    <property type="entry name" value="ligand-binding face of the semaphorins, domain 2"/>
    <property type="match status" value="1"/>
</dbReference>
<comment type="similarity">
    <text evidence="4">Belongs to the semaphorin family.</text>
</comment>
<keyword evidence="5 24" id="KW-0728">SH3 domain</keyword>
<evidence type="ECO:0000256" key="28">
    <source>
        <dbReference type="SAM" id="Phobius"/>
    </source>
</evidence>
<dbReference type="FunFam" id="2.60.40.10:FF:001170">
    <property type="entry name" value="Sema domain, immunoglobulin domain (Ig), short basic domain, secreted, (Semaphorin) 3F"/>
    <property type="match status" value="1"/>
</dbReference>
<dbReference type="Gene3D" id="1.25.40.20">
    <property type="entry name" value="Ankyrin repeat-containing domain"/>
    <property type="match status" value="1"/>
</dbReference>
<feature type="repeat" description="ANK" evidence="23">
    <location>
        <begin position="1106"/>
        <end position="1138"/>
    </location>
</feature>
<dbReference type="InterPro" id="IPR001452">
    <property type="entry name" value="SH3_domain"/>
</dbReference>
<feature type="compositionally biased region" description="Pro residues" evidence="27">
    <location>
        <begin position="2068"/>
        <end position="2085"/>
    </location>
</feature>
<dbReference type="GO" id="GO:0005634">
    <property type="term" value="C:nucleus"/>
    <property type="evidence" value="ECO:0007669"/>
    <property type="project" value="UniProtKB-SubCell"/>
</dbReference>
<dbReference type="SUPFAM" id="SSF54236">
    <property type="entry name" value="Ubiquitin-like"/>
    <property type="match status" value="1"/>
</dbReference>
<name>A0A6A4S5F5_SCOMX</name>
<feature type="domain" description="Ras-associating" evidence="30">
    <location>
        <begin position="132"/>
        <end position="215"/>
    </location>
</feature>
<keyword evidence="13" id="KW-0221">Differentiation</keyword>
<feature type="domain" description="Ig-like" evidence="31">
    <location>
        <begin position="1816"/>
        <end position="1898"/>
    </location>
</feature>
<dbReference type="InterPro" id="IPR015943">
    <property type="entry name" value="WD40/YVTN_repeat-like_dom_sf"/>
</dbReference>
<feature type="transmembrane region" description="Helical" evidence="28">
    <location>
        <begin position="1961"/>
        <end position="1986"/>
    </location>
</feature>
<feature type="compositionally biased region" description="Basic and acidic residues" evidence="27">
    <location>
        <begin position="226"/>
        <end position="242"/>
    </location>
</feature>
<evidence type="ECO:0000256" key="27">
    <source>
        <dbReference type="SAM" id="MobiDB-lite"/>
    </source>
</evidence>
<feature type="region of interest" description="Disordered" evidence="27">
    <location>
        <begin position="2002"/>
        <end position="2024"/>
    </location>
</feature>
<dbReference type="PANTHER" id="PTHR24131:SF8">
    <property type="entry name" value="APOPTOSIS-STIMULATING OF P53 PROTEIN 2"/>
    <property type="match status" value="1"/>
</dbReference>
<feature type="compositionally biased region" description="Basic residues" evidence="27">
    <location>
        <begin position="2008"/>
        <end position="2018"/>
    </location>
</feature>
<proteinExistence type="inferred from homology"/>
<dbReference type="InterPro" id="IPR000159">
    <property type="entry name" value="RA_dom"/>
</dbReference>
<feature type="domain" description="Sema" evidence="32">
    <location>
        <begin position="1298"/>
        <end position="1765"/>
    </location>
</feature>
<dbReference type="PROSITE" id="PS50088">
    <property type="entry name" value="ANK_REPEAT"/>
    <property type="match status" value="2"/>
</dbReference>
<dbReference type="InterPro" id="IPR036028">
    <property type="entry name" value="SH3-like_dom_sf"/>
</dbReference>
<keyword evidence="26" id="KW-0175">Coiled coil</keyword>
<evidence type="ECO:0000256" key="7">
    <source>
        <dbReference type="ARBA" id="ARBA00022490"/>
    </source>
</evidence>
<evidence type="ECO:0000256" key="5">
    <source>
        <dbReference type="ARBA" id="ARBA00022443"/>
    </source>
</evidence>
<evidence type="ECO:0000256" key="25">
    <source>
        <dbReference type="PROSITE-ProRule" id="PRU00352"/>
    </source>
</evidence>
<evidence type="ECO:0000256" key="20">
    <source>
        <dbReference type="ARBA" id="ARBA00023242"/>
    </source>
</evidence>
<evidence type="ECO:0000256" key="3">
    <source>
        <dbReference type="ARBA" id="ARBA00004496"/>
    </source>
</evidence>
<dbReference type="SMART" id="SM00314">
    <property type="entry name" value="RA"/>
    <property type="match status" value="1"/>
</dbReference>
<dbReference type="Pfam" id="PF00018">
    <property type="entry name" value="SH3_1"/>
    <property type="match status" value="1"/>
</dbReference>
<keyword evidence="8" id="KW-0597">Phosphoprotein</keyword>
<feature type="compositionally biased region" description="Pro residues" evidence="27">
    <location>
        <begin position="936"/>
        <end position="945"/>
    </location>
</feature>
<feature type="region of interest" description="Disordered" evidence="27">
    <location>
        <begin position="734"/>
        <end position="840"/>
    </location>
</feature>
<comment type="caution">
    <text evidence="33">The sequence shown here is derived from an EMBL/GenBank/DDBJ whole genome shotgun (WGS) entry which is preliminary data.</text>
</comment>
<dbReference type="InterPro" id="IPR002110">
    <property type="entry name" value="Ankyrin_rpt"/>
</dbReference>
<evidence type="ECO:0000256" key="1">
    <source>
        <dbReference type="ARBA" id="ARBA00004123"/>
    </source>
</evidence>
<dbReference type="GO" id="GO:0042981">
    <property type="term" value="P:regulation of apoptotic process"/>
    <property type="evidence" value="ECO:0007669"/>
    <property type="project" value="InterPro"/>
</dbReference>
<evidence type="ECO:0000313" key="34">
    <source>
        <dbReference type="Proteomes" id="UP000438429"/>
    </source>
</evidence>
<keyword evidence="19" id="KW-0325">Glycoprotein</keyword>
<feature type="repeat" description="ANK" evidence="23">
    <location>
        <begin position="1073"/>
        <end position="1105"/>
    </location>
</feature>
<dbReference type="InterPro" id="IPR036179">
    <property type="entry name" value="Ig-like_dom_sf"/>
</dbReference>
<feature type="compositionally biased region" description="Polar residues" evidence="27">
    <location>
        <begin position="517"/>
        <end position="553"/>
    </location>
</feature>
<evidence type="ECO:0000256" key="13">
    <source>
        <dbReference type="ARBA" id="ARBA00022782"/>
    </source>
</evidence>
<dbReference type="GO" id="GO:0007165">
    <property type="term" value="P:signal transduction"/>
    <property type="evidence" value="ECO:0007669"/>
    <property type="project" value="InterPro"/>
</dbReference>
<evidence type="ECO:0000256" key="6">
    <source>
        <dbReference type="ARBA" id="ARBA00022473"/>
    </source>
</evidence>
<dbReference type="PROSITE" id="PS50297">
    <property type="entry name" value="ANK_REP_REGION"/>
    <property type="match status" value="2"/>
</dbReference>
<dbReference type="InterPro" id="IPR003599">
    <property type="entry name" value="Ig_sub"/>
</dbReference>
<evidence type="ECO:0000256" key="22">
    <source>
        <dbReference type="ARBA" id="ARBA00061212"/>
    </source>
</evidence>
<dbReference type="SUPFAM" id="SSF48403">
    <property type="entry name" value="Ankyrin repeat"/>
    <property type="match status" value="1"/>
</dbReference>
<keyword evidence="15 28" id="KW-1133">Transmembrane helix</keyword>
<dbReference type="PROSITE" id="PS50835">
    <property type="entry name" value="IG_LIKE"/>
    <property type="match status" value="1"/>
</dbReference>
<evidence type="ECO:0000256" key="15">
    <source>
        <dbReference type="ARBA" id="ARBA00022989"/>
    </source>
</evidence>
<dbReference type="EMBL" id="VEVO01000018">
    <property type="protein sequence ID" value="KAF0027505.1"/>
    <property type="molecule type" value="Genomic_DNA"/>
</dbReference>
<evidence type="ECO:0000256" key="8">
    <source>
        <dbReference type="ARBA" id="ARBA00022553"/>
    </source>
</evidence>
<dbReference type="InterPro" id="IPR007110">
    <property type="entry name" value="Ig-like_dom"/>
</dbReference>
<keyword evidence="17 28" id="KW-0472">Membrane</keyword>
<dbReference type="SUPFAM" id="SSF48726">
    <property type="entry name" value="Immunoglobulin"/>
    <property type="match status" value="1"/>
</dbReference>
<dbReference type="SMART" id="SM00423">
    <property type="entry name" value="PSI"/>
    <property type="match status" value="1"/>
</dbReference>
<evidence type="ECO:0000259" key="29">
    <source>
        <dbReference type="PROSITE" id="PS50002"/>
    </source>
</evidence>
<dbReference type="SMART" id="SM00630">
    <property type="entry name" value="Sema"/>
    <property type="match status" value="1"/>
</dbReference>
<feature type="coiled-coil region" evidence="26">
    <location>
        <begin position="254"/>
        <end position="406"/>
    </location>
</feature>
<dbReference type="GO" id="GO:0016020">
    <property type="term" value="C:membrane"/>
    <property type="evidence" value="ECO:0007669"/>
    <property type="project" value="UniProtKB-SubCell"/>
</dbReference>
<comment type="similarity">
    <text evidence="22">Belongs to the ASPP family.</text>
</comment>
<evidence type="ECO:0000313" key="33">
    <source>
        <dbReference type="EMBL" id="KAF0027505.1"/>
    </source>
</evidence>
<evidence type="ECO:0000256" key="24">
    <source>
        <dbReference type="PROSITE-ProRule" id="PRU00192"/>
    </source>
</evidence>
<sequence length="2154" mass="238532">MFTPDGSGRWGEFSAPEREAELEFQTGMSLLPRRHSGIGCEPPSNTVCQRGFRADYNRFLWPYGRSALRGSTLRAAAVLQRRAVTPGPQTPGRDGSDLADAVMEIEIYRFNKSGRGRTSPCLQPQGELSAPSQMFLTVYLSNNDQHFTEVPVTPETLCRDVVELCKEPGETDCHLSEMWRGSERAVGDVERMLDVLQRWGQHRAEVRFFLRHNRAPSRESGGSRGSDPKRNGVRGPQDRRMENGVATPRMDMTLAELQEMATRQQQQIEAQQQLLSSKEQRLRYLKQQEQRQQQQASEQEKLQRLRENIENQETRLKKVRALKGQVEQKRLSNGKLVEEIDQMNNLFQQKQRELVMAASKVEELSRQLDTLKNGKMDNFHDNQSSVAELDRLYKELQLRNKLNQDQNSKLHHQRESLNKRNMEVAAMDKRISELRDRLWKKKAALQQKENLPQPSDGQAGQQTGPSRVAAVGPYIQSSTMPRGPVRHDLLVKPAYPDGTATLPAHDPQSKAGAASFATPSSPAGPTGPESNTNGHGPSSTLPRMSSHSNSSYTEQDETELKRDRKVRPFSMFEPTEAPVTSLRKNQSSDDLVRDAQSAPKAPVKVPPPVPTKPKGPGVVPYGKPGLNTGTFPKAKPHGQQPPPAQNHGPLTPSQSQTLPLPAKQDAPPAATVRPFTPELPSSKDASMSKPQTLAGSSIYSMYTQQPGQGKPFVSGSQGTLNRVQSRNGFISVYGKPVFASGGSPHPENPYLDSRSPGPEFEVDHSGPNSVGPSSSDGPQPETERIPRPLSPTKLLPFISNPYRHQSESDLEALRKKLYNAPRPLKKRSSITEPEGPAGPNIQKLLYQKTTLAAMETTLTTPTTPTFTGEAEPAAEGSAGPHFPGALSGPENHPSETGAAPGGGQTLSHIPGANISVPLPAEQTKKTSAILEREDIIPPPPPSHPAPRPDDALFPPPPPAGLDDTIPNLPPPPPEGFLEEFPPYPPPPYPSGAEQESLGEDIFNMKAPEVTGQVTLPPGKRTNLRKLGSERIDHSMRVKFNPLALLLDSSLEGEFDLVQRIIYEVEDPSLPNDEGITALHNAVCAGHTEIVKFLVQFGVNVNAADSDGWTPLHCTASCNNVQVCKFLVESGAAVFAMTYSDMQTAADKCEEMEEGYTQCSQFLYGVQEKMGIMNRGVVYGLWDYGGESPDELLFSEGDCMTIVRREDEDEIEWWWARMGDTEGYIPRNLLGVSSNLPYSTVKERACLDHVESVCPMRRSTEMQGARSPALLQLLLLSCCVCATAGHPFKTPLDLDVTPRITVLSSGLHGCRRFQSSAVNYSTMLLEADSERLYVGARGVVFCLNASDISASSALTIEWEASPEQKRQCLLKGKDNETECYNHIRLLQRFNSTHLYMCGTHAFRPLCAYVEKKRFVMSSQPEEGRDKCPYDPTTGYTALIIDQQMYTASQYEFRSYPDIRRNSPPPTLKTEDAPTRWLNEADFVGSALVRESLNSSTGDDDKIYFFFTERSQEQKTTYSHSRVARVARVCKGDRGGRLTLQKRWTSFLKARLMCSLQEYDFHFNVLRSVFVMPGHTPEDTLFYGIFGLEWKNVKASAVCRFSLSEVQEAFGGPYMENQDSGSKWKEYTGKIPDPRPGTCITDALRARGINVSTSLPDDVLDFVRRHPLMSQQVQPSDRRPLLFRRTTHYTHMAVHMIQGLDGQTNHVLYMGTDEGWLHKAVEIEGQLHIIEELQLFEEPQPVNALLISAKQMSVYVASPSGVVQLPLSSCRRYATCYDCIFARDPHCAWNGAQCVDMMTYTDRSTLIQDIWRGSRGCENIQEDVVQRSRSVRVGDDVLLQCELSSNLATPLWTLDGSELQGYGLSSGFRTGTDGLLIIEARQDQSGLYTCYAVENEIKVAVVTYNVTIHLNLAPPPPLEPTEDPYGLFATLPLTTERPSSERPLPPAPLLPRSDLLSPRNMEAMYLALITILGGLCVVLTVVLVYVGFCLRVGNRGKYSLRAAASAYPSSKKHNRNKKTLRSSSHMELKTISSNCNGNGICNGVSKQRNGGIQDGGFLQIVPGEGHPSPNKEPPPPAPPLPPTPPLQSPECVFPNGLSATLPSVLRRMNGNSYVLLRQSDSDNASPLCYSFAEELNKILEKRKHTQLLPRPDESSV</sequence>
<dbReference type="InterPro" id="IPR047163">
    <property type="entry name" value="ASPP1/2"/>
</dbReference>